<dbReference type="SUPFAM" id="SSF103473">
    <property type="entry name" value="MFS general substrate transporter"/>
    <property type="match status" value="1"/>
</dbReference>
<feature type="transmembrane region" description="Helical" evidence="6">
    <location>
        <begin position="235"/>
        <end position="257"/>
    </location>
</feature>
<sequence>MRNGNSARRLSLTTIFFTVFLDLVGVGIAIPIITPLMIRPESGILPATYSEEQRTILLGFLIASFSIAGFFGGPLLGALSDRYGRRPLLQFSLVLTLAGYLIFALGIHQRNIAILFLSRIIYGLGGGNVSIIQSAIADRSDEQTRTKNFGLIGVAFGLGFIIGPFLGGVLSNSDIVSWFSFETPFLAAALLSFINIILVYLNFHETLPEPVYRPVTALTGFRNLREAFANDRLRILFLGVFFYSLGFNFYTQFFQVFLVKRFDFNQVQIGNYFAFVGLSVAFMQGAVVRRVARVYSPQQILRVSVLGLGFALWLFLLPQKSWQLFLIVPVLAVFQGLTSPNSTSLVSMSATTQEQGKIMGINQSVLSAAFAVPPIIAAYIDTISIYLPITVAGFMVLVGWYFFRRFIQSPASPPTDPEELAEEANL</sequence>
<feature type="transmembrane region" description="Helical" evidence="6">
    <location>
        <begin position="113"/>
        <end position="137"/>
    </location>
</feature>
<evidence type="ECO:0000256" key="6">
    <source>
        <dbReference type="SAM" id="Phobius"/>
    </source>
</evidence>
<gene>
    <name evidence="8" type="ORF">GCM10023187_30190</name>
</gene>
<dbReference type="Pfam" id="PF07690">
    <property type="entry name" value="MFS_1"/>
    <property type="match status" value="1"/>
</dbReference>
<feature type="transmembrane region" description="Helical" evidence="6">
    <location>
        <begin position="88"/>
        <end position="107"/>
    </location>
</feature>
<dbReference type="InterPro" id="IPR020846">
    <property type="entry name" value="MFS_dom"/>
</dbReference>
<protein>
    <submittedName>
        <fullName evidence="8">Tetracycline resistance MFS efflux pump</fullName>
    </submittedName>
</protein>
<comment type="subcellular location">
    <subcellularLocation>
        <location evidence="1">Membrane</location>
        <topology evidence="1">Multi-pass membrane protein</topology>
    </subcellularLocation>
</comment>
<dbReference type="EMBL" id="BAABHB010000005">
    <property type="protein sequence ID" value="GAA4408400.1"/>
    <property type="molecule type" value="Genomic_DNA"/>
</dbReference>
<keyword evidence="3 6" id="KW-0812">Transmembrane</keyword>
<feature type="transmembrane region" description="Helical" evidence="6">
    <location>
        <begin position="360"/>
        <end position="379"/>
    </location>
</feature>
<dbReference type="InterPro" id="IPR005829">
    <property type="entry name" value="Sugar_transporter_CS"/>
</dbReference>
<feature type="domain" description="Major facilitator superfamily (MFS) profile" evidence="7">
    <location>
        <begin position="11"/>
        <end position="411"/>
    </location>
</feature>
<accession>A0ABP8KL18</accession>
<feature type="transmembrane region" description="Helical" evidence="6">
    <location>
        <begin position="322"/>
        <end position="339"/>
    </location>
</feature>
<keyword evidence="5 6" id="KW-0472">Membrane</keyword>
<dbReference type="Proteomes" id="UP001500936">
    <property type="component" value="Unassembled WGS sequence"/>
</dbReference>
<feature type="transmembrane region" description="Helical" evidence="6">
    <location>
        <begin position="385"/>
        <end position="403"/>
    </location>
</feature>
<feature type="transmembrane region" description="Helical" evidence="6">
    <location>
        <begin position="149"/>
        <end position="171"/>
    </location>
</feature>
<feature type="transmembrane region" description="Helical" evidence="6">
    <location>
        <begin position="183"/>
        <end position="203"/>
    </location>
</feature>
<evidence type="ECO:0000256" key="4">
    <source>
        <dbReference type="ARBA" id="ARBA00022989"/>
    </source>
</evidence>
<evidence type="ECO:0000256" key="1">
    <source>
        <dbReference type="ARBA" id="ARBA00004141"/>
    </source>
</evidence>
<feature type="transmembrane region" description="Helical" evidence="6">
    <location>
        <begin position="300"/>
        <end position="316"/>
    </location>
</feature>
<dbReference type="CDD" id="cd17330">
    <property type="entry name" value="MFS_SLC46_TetA_like"/>
    <property type="match status" value="1"/>
</dbReference>
<evidence type="ECO:0000259" key="7">
    <source>
        <dbReference type="PROSITE" id="PS50850"/>
    </source>
</evidence>
<dbReference type="RefSeq" id="WP_345268554.1">
    <property type="nucleotide sequence ID" value="NZ_BAABHB010000005.1"/>
</dbReference>
<keyword evidence="2" id="KW-0813">Transport</keyword>
<evidence type="ECO:0000256" key="3">
    <source>
        <dbReference type="ARBA" id="ARBA00022692"/>
    </source>
</evidence>
<keyword evidence="9" id="KW-1185">Reference proteome</keyword>
<dbReference type="PROSITE" id="PS50850">
    <property type="entry name" value="MFS"/>
    <property type="match status" value="1"/>
</dbReference>
<dbReference type="PANTHER" id="PTHR23504:SF15">
    <property type="entry name" value="MAJOR FACILITATOR SUPERFAMILY (MFS) PROFILE DOMAIN-CONTAINING PROTEIN"/>
    <property type="match status" value="1"/>
</dbReference>
<feature type="transmembrane region" description="Helical" evidence="6">
    <location>
        <begin position="56"/>
        <end position="76"/>
    </location>
</feature>
<dbReference type="InterPro" id="IPR011701">
    <property type="entry name" value="MFS"/>
</dbReference>
<dbReference type="PANTHER" id="PTHR23504">
    <property type="entry name" value="MAJOR FACILITATOR SUPERFAMILY DOMAIN-CONTAINING PROTEIN 10"/>
    <property type="match status" value="1"/>
</dbReference>
<organism evidence="8 9">
    <name type="scientific">Nibrella viscosa</name>
    <dbReference type="NCBI Taxonomy" id="1084524"/>
    <lineage>
        <taxon>Bacteria</taxon>
        <taxon>Pseudomonadati</taxon>
        <taxon>Bacteroidota</taxon>
        <taxon>Cytophagia</taxon>
        <taxon>Cytophagales</taxon>
        <taxon>Spirosomataceae</taxon>
        <taxon>Nibrella</taxon>
    </lineage>
</organism>
<dbReference type="InterPro" id="IPR036259">
    <property type="entry name" value="MFS_trans_sf"/>
</dbReference>
<reference evidence="9" key="1">
    <citation type="journal article" date="2019" name="Int. J. Syst. Evol. Microbiol.">
        <title>The Global Catalogue of Microorganisms (GCM) 10K type strain sequencing project: providing services to taxonomists for standard genome sequencing and annotation.</title>
        <authorList>
            <consortium name="The Broad Institute Genomics Platform"/>
            <consortium name="The Broad Institute Genome Sequencing Center for Infectious Disease"/>
            <person name="Wu L."/>
            <person name="Ma J."/>
        </authorList>
    </citation>
    <scope>NUCLEOTIDE SEQUENCE [LARGE SCALE GENOMIC DNA]</scope>
    <source>
        <strain evidence="9">JCM 17925</strain>
    </source>
</reference>
<comment type="caution">
    <text evidence="8">The sequence shown here is derived from an EMBL/GenBank/DDBJ whole genome shotgun (WGS) entry which is preliminary data.</text>
</comment>
<evidence type="ECO:0000313" key="9">
    <source>
        <dbReference type="Proteomes" id="UP001500936"/>
    </source>
</evidence>
<keyword evidence="4 6" id="KW-1133">Transmembrane helix</keyword>
<feature type="transmembrane region" description="Helical" evidence="6">
    <location>
        <begin position="269"/>
        <end position="288"/>
    </location>
</feature>
<dbReference type="Gene3D" id="1.20.1250.20">
    <property type="entry name" value="MFS general substrate transporter like domains"/>
    <property type="match status" value="1"/>
</dbReference>
<evidence type="ECO:0000313" key="8">
    <source>
        <dbReference type="EMBL" id="GAA4408400.1"/>
    </source>
</evidence>
<evidence type="ECO:0000256" key="2">
    <source>
        <dbReference type="ARBA" id="ARBA00022448"/>
    </source>
</evidence>
<feature type="transmembrane region" description="Helical" evidence="6">
    <location>
        <begin position="12"/>
        <end position="36"/>
    </location>
</feature>
<proteinExistence type="predicted"/>
<name>A0ABP8KL18_9BACT</name>
<dbReference type="PROSITE" id="PS00216">
    <property type="entry name" value="SUGAR_TRANSPORT_1"/>
    <property type="match status" value="1"/>
</dbReference>
<evidence type="ECO:0000256" key="5">
    <source>
        <dbReference type="ARBA" id="ARBA00023136"/>
    </source>
</evidence>